<keyword evidence="2" id="KW-1185">Reference proteome</keyword>
<dbReference type="RefSeq" id="WP_144023003.1">
    <property type="nucleotide sequence ID" value="NZ_FZPH01000036.1"/>
</dbReference>
<gene>
    <name evidence="1" type="ORF">SAMN05421812_1364</name>
</gene>
<dbReference type="Proteomes" id="UP000198362">
    <property type="component" value="Unassembled WGS sequence"/>
</dbReference>
<reference evidence="1 2" key="1">
    <citation type="submission" date="2017-06" db="EMBL/GenBank/DDBJ databases">
        <authorList>
            <person name="Kim H.J."/>
            <person name="Triplett B.A."/>
        </authorList>
    </citation>
    <scope>NUCLEOTIDE SEQUENCE [LARGE SCALE GENOMIC DNA]</scope>
    <source>
        <strain evidence="1 2">CGMCC 4.5593</strain>
    </source>
</reference>
<organism evidence="1 2">
    <name type="scientific">Asanoa hainanensis</name>
    <dbReference type="NCBI Taxonomy" id="560556"/>
    <lineage>
        <taxon>Bacteria</taxon>
        <taxon>Bacillati</taxon>
        <taxon>Actinomycetota</taxon>
        <taxon>Actinomycetes</taxon>
        <taxon>Micromonosporales</taxon>
        <taxon>Micromonosporaceae</taxon>
        <taxon>Asanoa</taxon>
    </lineage>
</organism>
<evidence type="ECO:0000313" key="1">
    <source>
        <dbReference type="EMBL" id="SNT66257.1"/>
    </source>
</evidence>
<dbReference type="EMBL" id="FZPH01000036">
    <property type="protein sequence ID" value="SNT66257.1"/>
    <property type="molecule type" value="Genomic_DNA"/>
</dbReference>
<name>A0A239PGF1_9ACTN</name>
<protein>
    <submittedName>
        <fullName evidence="1">Uncharacterized protein</fullName>
    </submittedName>
</protein>
<evidence type="ECO:0000313" key="2">
    <source>
        <dbReference type="Proteomes" id="UP000198362"/>
    </source>
</evidence>
<accession>A0A239PGF1</accession>
<proteinExistence type="predicted"/>
<dbReference type="OrthoDB" id="4609290at2"/>
<sequence length="239" mass="25035">MTRNILIPDEVRDIVGAQQAAEILEGPWPPGFRCPYCGHEDIFDDARPAVAGVRLGPPALVFFAHLACSKEGVLPDLVPGIPAPSELRAGEAFGLIGSSVDTGWPFVLIETAVAASSIEGPEPVDLAIAACIRQGMQPVGGLSHIPPHVPGWRVILPSTRRPGVVVEPGGRPFWAPMAAVPDGWPELAQRHGGRCGVYVVSRAGLKLIVAHGTDQDLAHAIALAGDRGRMAGVSADVRS</sequence>
<dbReference type="AlphaFoldDB" id="A0A239PGF1"/>